<evidence type="ECO:0000313" key="2">
    <source>
        <dbReference type="Proteomes" id="UP001500973"/>
    </source>
</evidence>
<comment type="caution">
    <text evidence="1">The sequence shown here is derived from an EMBL/GenBank/DDBJ whole genome shotgun (WGS) entry which is preliminary data.</text>
</comment>
<gene>
    <name evidence="1" type="ORF">GCM10009601_60010</name>
</gene>
<protein>
    <submittedName>
        <fullName evidence="1">Uncharacterized protein</fullName>
    </submittedName>
</protein>
<proteinExistence type="predicted"/>
<name>A0ABP4JXN5_9ACTN</name>
<accession>A0ABP4JXN5</accession>
<dbReference type="Proteomes" id="UP001500973">
    <property type="component" value="Unassembled WGS sequence"/>
</dbReference>
<reference evidence="2" key="1">
    <citation type="journal article" date="2019" name="Int. J. Syst. Evol. Microbiol.">
        <title>The Global Catalogue of Microorganisms (GCM) 10K type strain sequencing project: providing services to taxonomists for standard genome sequencing and annotation.</title>
        <authorList>
            <consortium name="The Broad Institute Genomics Platform"/>
            <consortium name="The Broad Institute Genome Sequencing Center for Infectious Disease"/>
            <person name="Wu L."/>
            <person name="Ma J."/>
        </authorList>
    </citation>
    <scope>NUCLEOTIDE SEQUENCE [LARGE SCALE GENOMIC DNA]</scope>
    <source>
        <strain evidence="2">JCM 11756</strain>
    </source>
</reference>
<keyword evidence="2" id="KW-1185">Reference proteome</keyword>
<evidence type="ECO:0000313" key="1">
    <source>
        <dbReference type="EMBL" id="GAA1434847.1"/>
    </source>
</evidence>
<dbReference type="EMBL" id="BAAAIZ010000122">
    <property type="protein sequence ID" value="GAA1434847.1"/>
    <property type="molecule type" value="Genomic_DNA"/>
</dbReference>
<sequence length="62" mass="7174">MTNELSPADIAYLVEIEVQRRMQQQEKDNGQLTREQLNGMTWQEICEARAQGRLDSLMYGGE</sequence>
<dbReference type="RefSeq" id="WP_344016435.1">
    <property type="nucleotide sequence ID" value="NZ_BAAAIZ010000122.1"/>
</dbReference>
<organism evidence="1 2">
    <name type="scientific">Streptomyces thermospinosisporus</name>
    <dbReference type="NCBI Taxonomy" id="161482"/>
    <lineage>
        <taxon>Bacteria</taxon>
        <taxon>Bacillati</taxon>
        <taxon>Actinomycetota</taxon>
        <taxon>Actinomycetes</taxon>
        <taxon>Kitasatosporales</taxon>
        <taxon>Streptomycetaceae</taxon>
        <taxon>Streptomyces</taxon>
    </lineage>
</organism>